<dbReference type="InterPro" id="IPR000807">
    <property type="entry name" value="ImidazoleglycerolP_deHydtase"/>
</dbReference>
<dbReference type="Pfam" id="PF00475">
    <property type="entry name" value="IGPD"/>
    <property type="match status" value="1"/>
</dbReference>
<comment type="catalytic activity">
    <reaction evidence="6 7">
        <text>D-erythro-1-(imidazol-4-yl)glycerol 3-phosphate = 3-(imidazol-4-yl)-2-oxopropyl phosphate + H2O</text>
        <dbReference type="Rhea" id="RHEA:11040"/>
        <dbReference type="ChEBI" id="CHEBI:15377"/>
        <dbReference type="ChEBI" id="CHEBI:57766"/>
        <dbReference type="ChEBI" id="CHEBI:58278"/>
        <dbReference type="EC" id="4.2.1.19"/>
    </reaction>
</comment>
<gene>
    <name evidence="6 8" type="primary">hisB</name>
    <name evidence="8" type="ORF">H9741_02695</name>
</gene>
<dbReference type="PANTHER" id="PTHR23133">
    <property type="entry name" value="IMIDAZOLEGLYCEROL-PHOSPHATE DEHYDRATASE HIS7"/>
    <property type="match status" value="1"/>
</dbReference>
<dbReference type="SUPFAM" id="SSF54211">
    <property type="entry name" value="Ribosomal protein S5 domain 2-like"/>
    <property type="match status" value="2"/>
</dbReference>
<evidence type="ECO:0000313" key="8">
    <source>
        <dbReference type="EMBL" id="HIX07359.1"/>
    </source>
</evidence>
<dbReference type="HAMAP" id="MF_00076">
    <property type="entry name" value="HisB"/>
    <property type="match status" value="1"/>
</dbReference>
<evidence type="ECO:0000256" key="7">
    <source>
        <dbReference type="RuleBase" id="RU000599"/>
    </source>
</evidence>
<evidence type="ECO:0000313" key="9">
    <source>
        <dbReference type="Proteomes" id="UP000824204"/>
    </source>
</evidence>
<reference evidence="8" key="2">
    <citation type="submission" date="2021-04" db="EMBL/GenBank/DDBJ databases">
        <authorList>
            <person name="Gilroy R."/>
        </authorList>
    </citation>
    <scope>NUCLEOTIDE SEQUENCE</scope>
    <source>
        <strain evidence="8">811</strain>
    </source>
</reference>
<comment type="caution">
    <text evidence="8">The sequence shown here is derived from an EMBL/GenBank/DDBJ whole genome shotgun (WGS) entry which is preliminary data.</text>
</comment>
<dbReference type="GO" id="GO:0004424">
    <property type="term" value="F:imidazoleglycerol-phosphate dehydratase activity"/>
    <property type="evidence" value="ECO:0007669"/>
    <property type="project" value="UniProtKB-UniRule"/>
</dbReference>
<organism evidence="8 9">
    <name type="scientific">Candidatus Borkfalkia faecipullorum</name>
    <dbReference type="NCBI Taxonomy" id="2838510"/>
    <lineage>
        <taxon>Bacteria</taxon>
        <taxon>Bacillati</taxon>
        <taxon>Bacillota</taxon>
        <taxon>Clostridia</taxon>
        <taxon>Christensenellales</taxon>
        <taxon>Christensenellaceae</taxon>
        <taxon>Candidatus Borkfalkia</taxon>
    </lineage>
</organism>
<dbReference type="PROSITE" id="PS00955">
    <property type="entry name" value="IGP_DEHYDRATASE_2"/>
    <property type="match status" value="1"/>
</dbReference>
<dbReference type="GO" id="GO:0000105">
    <property type="term" value="P:L-histidine biosynthetic process"/>
    <property type="evidence" value="ECO:0007669"/>
    <property type="project" value="UniProtKB-UniRule"/>
</dbReference>
<evidence type="ECO:0000256" key="5">
    <source>
        <dbReference type="ARBA" id="ARBA00023239"/>
    </source>
</evidence>
<dbReference type="GO" id="GO:0005737">
    <property type="term" value="C:cytoplasm"/>
    <property type="evidence" value="ECO:0007669"/>
    <property type="project" value="UniProtKB-SubCell"/>
</dbReference>
<protein>
    <recommendedName>
        <fullName evidence="2 6">Imidazoleglycerol-phosphate dehydratase</fullName>
        <shortName evidence="6">IGPD</shortName>
        <ecNumber evidence="6 7">4.2.1.19</ecNumber>
    </recommendedName>
</protein>
<dbReference type="EC" id="4.2.1.19" evidence="6 7"/>
<dbReference type="FunFam" id="3.30.230.40:FF:000003">
    <property type="entry name" value="Imidazoleglycerol-phosphate dehydratase HisB"/>
    <property type="match status" value="1"/>
</dbReference>
<evidence type="ECO:0000256" key="6">
    <source>
        <dbReference type="HAMAP-Rule" id="MF_00076"/>
    </source>
</evidence>
<evidence type="ECO:0000256" key="3">
    <source>
        <dbReference type="ARBA" id="ARBA00022605"/>
    </source>
</evidence>
<dbReference type="Proteomes" id="UP000824204">
    <property type="component" value="Unassembled WGS sequence"/>
</dbReference>
<proteinExistence type="inferred from homology"/>
<keyword evidence="6" id="KW-0963">Cytoplasm</keyword>
<dbReference type="CDD" id="cd07914">
    <property type="entry name" value="IGPD"/>
    <property type="match status" value="1"/>
</dbReference>
<keyword evidence="4 6" id="KW-0368">Histidine biosynthesis</keyword>
<dbReference type="PANTHER" id="PTHR23133:SF2">
    <property type="entry name" value="IMIDAZOLEGLYCEROL-PHOSPHATE DEHYDRATASE"/>
    <property type="match status" value="1"/>
</dbReference>
<dbReference type="AlphaFoldDB" id="A0A9D2AF27"/>
<dbReference type="InterPro" id="IPR020568">
    <property type="entry name" value="Ribosomal_Su5_D2-typ_SF"/>
</dbReference>
<dbReference type="Gene3D" id="3.30.230.40">
    <property type="entry name" value="Imidazole glycerol phosphate dehydratase, domain 1"/>
    <property type="match status" value="2"/>
</dbReference>
<evidence type="ECO:0000256" key="2">
    <source>
        <dbReference type="ARBA" id="ARBA00016664"/>
    </source>
</evidence>
<name>A0A9D2AF27_9FIRM</name>
<dbReference type="InterPro" id="IPR020565">
    <property type="entry name" value="ImidazoleglycerP_deHydtase_CS"/>
</dbReference>
<dbReference type="NCBIfam" id="NF002111">
    <property type="entry name" value="PRK00951.2-1"/>
    <property type="match status" value="1"/>
</dbReference>
<keyword evidence="3 6" id="KW-0028">Amino-acid biosynthesis</keyword>
<evidence type="ECO:0000256" key="4">
    <source>
        <dbReference type="ARBA" id="ARBA00023102"/>
    </source>
</evidence>
<dbReference type="EMBL" id="DXFX01000036">
    <property type="protein sequence ID" value="HIX07359.1"/>
    <property type="molecule type" value="Genomic_DNA"/>
</dbReference>
<accession>A0A9D2AF27</accession>
<dbReference type="FunFam" id="3.30.230.40:FF:000001">
    <property type="entry name" value="Imidazoleglycerol-phosphate dehydratase HisB"/>
    <property type="match status" value="1"/>
</dbReference>
<reference evidence="8" key="1">
    <citation type="journal article" date="2021" name="PeerJ">
        <title>Extensive microbial diversity within the chicken gut microbiome revealed by metagenomics and culture.</title>
        <authorList>
            <person name="Gilroy R."/>
            <person name="Ravi A."/>
            <person name="Getino M."/>
            <person name="Pursley I."/>
            <person name="Horton D.L."/>
            <person name="Alikhan N.F."/>
            <person name="Baker D."/>
            <person name="Gharbi K."/>
            <person name="Hall N."/>
            <person name="Watson M."/>
            <person name="Adriaenssens E.M."/>
            <person name="Foster-Nyarko E."/>
            <person name="Jarju S."/>
            <person name="Secka A."/>
            <person name="Antonio M."/>
            <person name="Oren A."/>
            <person name="Chaudhuri R.R."/>
            <person name="La Ragione R."/>
            <person name="Hildebrand F."/>
            <person name="Pallen M.J."/>
        </authorList>
    </citation>
    <scope>NUCLEOTIDE SEQUENCE</scope>
    <source>
        <strain evidence="8">811</strain>
    </source>
</reference>
<comment type="subcellular location">
    <subcellularLocation>
        <location evidence="6 7">Cytoplasm</location>
    </subcellularLocation>
</comment>
<comment type="similarity">
    <text evidence="6 7">Belongs to the imidazoleglycerol-phosphate dehydratase family.</text>
</comment>
<sequence>MRTAEIVRKTRETDIRLSLNLDGTGKNGIDTGVGFLNHMLELFSVHSGADLDVKCVGDTQVDYHHSVEDVGICLGQAFRQALGEKRGIARFADRVIPMDECAAQVALDISGRPYLSFCCKLEGKIGTFDAELVEEFFRAFSTNAGVNLYMALLRGGNLHHEAEAMFKAFAKCVQDAVKVTSDKIPSSKGVL</sequence>
<keyword evidence="5 6" id="KW-0456">Lyase</keyword>
<dbReference type="PROSITE" id="PS00954">
    <property type="entry name" value="IGP_DEHYDRATASE_1"/>
    <property type="match status" value="1"/>
</dbReference>
<dbReference type="NCBIfam" id="NF002114">
    <property type="entry name" value="PRK00951.2-4"/>
    <property type="match status" value="1"/>
</dbReference>
<dbReference type="InterPro" id="IPR038494">
    <property type="entry name" value="IGPD_sf"/>
</dbReference>
<evidence type="ECO:0000256" key="1">
    <source>
        <dbReference type="ARBA" id="ARBA00005047"/>
    </source>
</evidence>
<comment type="pathway">
    <text evidence="1 6 7">Amino-acid biosynthesis; L-histidine biosynthesis; L-histidine from 5-phospho-alpha-D-ribose 1-diphosphate: step 6/9.</text>
</comment>